<feature type="region of interest" description="Disordered" evidence="1">
    <location>
        <begin position="262"/>
        <end position="295"/>
    </location>
</feature>
<feature type="compositionally biased region" description="Basic residues" evidence="1">
    <location>
        <begin position="410"/>
        <end position="419"/>
    </location>
</feature>
<feature type="region of interest" description="Disordered" evidence="1">
    <location>
        <begin position="378"/>
        <end position="450"/>
    </location>
</feature>
<dbReference type="eggNOG" id="ENOG50332P8">
    <property type="taxonomic scope" value="Bacteria"/>
</dbReference>
<feature type="region of interest" description="Disordered" evidence="1">
    <location>
        <begin position="322"/>
        <end position="341"/>
    </location>
</feature>
<feature type="region of interest" description="Disordered" evidence="1">
    <location>
        <begin position="352"/>
        <end position="371"/>
    </location>
</feature>
<evidence type="ECO:0000313" key="2">
    <source>
        <dbReference type="EMBL" id="ACB32930.1"/>
    </source>
</evidence>
<proteinExistence type="predicted"/>
<dbReference type="AlphaFoldDB" id="B1XZT4"/>
<dbReference type="Proteomes" id="UP000001693">
    <property type="component" value="Chromosome"/>
</dbReference>
<dbReference type="HOGENOM" id="CLU_371238_0_0_4"/>
<dbReference type="RefSeq" id="WP_012345692.1">
    <property type="nucleotide sequence ID" value="NC_010524.1"/>
</dbReference>
<feature type="region of interest" description="Disordered" evidence="1">
    <location>
        <begin position="495"/>
        <end position="521"/>
    </location>
</feature>
<sequence length="749" mass="76545">MDLSKPPTRLKVVLLSLPPRTQAVLDYFFSSTGRSSFSPTSADVADAAIFDLDTLESRNHWDAFYGQTGRPGIAMSIQPQQVTGAVWVRKPITPAALLHAAAELHAGRWARAEAPPAAAAAPVAVAPIVPAPAPAAPAPVVTAPAPAPVMAVPAPVLAVAAPVQPAAVPAPVSAPLPVAEAPAVVAPQPEAPAVVPAPVAPAPVVSAPVVPVVSAAVVEAPTAPAPVLTAPRVSPSPAPGPVAAPVAEPVAAPTPRGIAAAAPAVPAPEPRVARPPVAAPTVAPRAPVSTPAVAPVPAPAPAAGITGLFKRLIGVALGKTEPAPVAASPAPSTPRAEPAAPPAVVLGVAEPAAVPPNHGTDAADGAAPRAGWHEVPVSEAASGAASNPAAPPRTALQPGAQKAPVAGGKNGRKRGRKGSTRWVEAGGASSSSASSAQADADGDDDLDDDELVTPAQPVAAAEAVAAAVVEAAPQPVVPRPEVAVAPIDTAQAAAASHEVADDAAPLRSSGWGPSAADHDPADEALLCGTREDWPEQRLASDAALRYDPALTVVGAITEAYLVGGKWRVPTHFDCSAGRITVDSTRNRVHMNFDAGLLPALWASTLDKRLKTNTLNRQEHADLMERTGDASAWQPLDRVLWRAGMETAGGRLPLGVDVRSTVYLKHWPNLTRLQRTPHALRIAALWAVRGASLLETTELLHIPQRHVFAFYNAALAMDLITADGSQIRRSQRKSQRNRGLLTRLFGWLHK</sequence>
<feature type="compositionally biased region" description="Acidic residues" evidence="1">
    <location>
        <begin position="440"/>
        <end position="450"/>
    </location>
</feature>
<gene>
    <name evidence="2" type="ordered locus">Lcho_0655</name>
</gene>
<keyword evidence="3" id="KW-1185">Reference proteome</keyword>
<dbReference type="STRING" id="395495.Lcho_0655"/>
<feature type="compositionally biased region" description="Low complexity" evidence="1">
    <location>
        <begin position="274"/>
        <end position="293"/>
    </location>
</feature>
<evidence type="ECO:0000256" key="1">
    <source>
        <dbReference type="SAM" id="MobiDB-lite"/>
    </source>
</evidence>
<accession>B1XZT4</accession>
<reference evidence="2 3" key="1">
    <citation type="submission" date="2008-03" db="EMBL/GenBank/DDBJ databases">
        <title>Complete sequence of Leptothrix cholodnii SP-6.</title>
        <authorList>
            <consortium name="US DOE Joint Genome Institute"/>
            <person name="Copeland A."/>
            <person name="Lucas S."/>
            <person name="Lapidus A."/>
            <person name="Glavina del Rio T."/>
            <person name="Dalin E."/>
            <person name="Tice H."/>
            <person name="Bruce D."/>
            <person name="Goodwin L."/>
            <person name="Pitluck S."/>
            <person name="Chertkov O."/>
            <person name="Brettin T."/>
            <person name="Detter J.C."/>
            <person name="Han C."/>
            <person name="Kuske C.R."/>
            <person name="Schmutz J."/>
            <person name="Larimer F."/>
            <person name="Land M."/>
            <person name="Hauser L."/>
            <person name="Kyrpides N."/>
            <person name="Lykidis A."/>
            <person name="Emerson D."/>
            <person name="Richardson P."/>
        </authorList>
    </citation>
    <scope>NUCLEOTIDE SEQUENCE [LARGE SCALE GENOMIC DNA]</scope>
    <source>
        <strain evidence="3">ATCC 51168 / LMG 8142 / SP-6</strain>
    </source>
</reference>
<organism evidence="2 3">
    <name type="scientific">Leptothrix cholodnii (strain ATCC 51168 / LMG 8142 / SP-6)</name>
    <name type="common">Leptothrix discophora (strain SP-6)</name>
    <dbReference type="NCBI Taxonomy" id="395495"/>
    <lineage>
        <taxon>Bacteria</taxon>
        <taxon>Pseudomonadati</taxon>
        <taxon>Pseudomonadota</taxon>
        <taxon>Betaproteobacteria</taxon>
        <taxon>Burkholderiales</taxon>
        <taxon>Sphaerotilaceae</taxon>
        <taxon>Leptothrix</taxon>
    </lineage>
</organism>
<dbReference type="KEGG" id="lch:Lcho_0655"/>
<feature type="compositionally biased region" description="Low complexity" evidence="1">
    <location>
        <begin position="425"/>
        <end position="439"/>
    </location>
</feature>
<dbReference type="EMBL" id="CP001013">
    <property type="protein sequence ID" value="ACB32930.1"/>
    <property type="molecule type" value="Genomic_DNA"/>
</dbReference>
<protein>
    <submittedName>
        <fullName evidence="2">Uncharacterized protein</fullName>
    </submittedName>
</protein>
<feature type="compositionally biased region" description="Low complexity" evidence="1">
    <location>
        <begin position="378"/>
        <end position="388"/>
    </location>
</feature>
<dbReference type="OrthoDB" id="3212305at2"/>
<evidence type="ECO:0000313" key="3">
    <source>
        <dbReference type="Proteomes" id="UP000001693"/>
    </source>
</evidence>
<name>B1XZT4_LEPCP</name>